<dbReference type="AlphaFoldDB" id="A0A914DID0"/>
<name>A0A914DID0_9BILA</name>
<evidence type="ECO:0000313" key="3">
    <source>
        <dbReference type="WBParaSite" id="ACRNAN_scaffold2790.g25993.t1"/>
    </source>
</evidence>
<dbReference type="WBParaSite" id="ACRNAN_scaffold2790.g25993.t1">
    <property type="protein sequence ID" value="ACRNAN_scaffold2790.g25993.t1"/>
    <property type="gene ID" value="ACRNAN_scaffold2790.g25993"/>
</dbReference>
<keyword evidence="1" id="KW-1133">Transmembrane helix</keyword>
<reference evidence="3" key="1">
    <citation type="submission" date="2022-11" db="UniProtKB">
        <authorList>
            <consortium name="WormBaseParasite"/>
        </authorList>
    </citation>
    <scope>IDENTIFICATION</scope>
</reference>
<keyword evidence="2" id="KW-1185">Reference proteome</keyword>
<protein>
    <submittedName>
        <fullName evidence="3">Uncharacterized protein</fullName>
    </submittedName>
</protein>
<proteinExistence type="predicted"/>
<dbReference type="Proteomes" id="UP000887540">
    <property type="component" value="Unplaced"/>
</dbReference>
<evidence type="ECO:0000313" key="2">
    <source>
        <dbReference type="Proteomes" id="UP000887540"/>
    </source>
</evidence>
<feature type="transmembrane region" description="Helical" evidence="1">
    <location>
        <begin position="80"/>
        <end position="100"/>
    </location>
</feature>
<organism evidence="2 3">
    <name type="scientific">Acrobeloides nanus</name>
    <dbReference type="NCBI Taxonomy" id="290746"/>
    <lineage>
        <taxon>Eukaryota</taxon>
        <taxon>Metazoa</taxon>
        <taxon>Ecdysozoa</taxon>
        <taxon>Nematoda</taxon>
        <taxon>Chromadorea</taxon>
        <taxon>Rhabditida</taxon>
        <taxon>Tylenchina</taxon>
        <taxon>Cephalobomorpha</taxon>
        <taxon>Cephaloboidea</taxon>
        <taxon>Cephalobidae</taxon>
        <taxon>Acrobeloides</taxon>
    </lineage>
</organism>
<sequence>MPPKDILTFIMWFELCCTYVIHAILIILYIWAYIYYKSYFKKSGNTEVRKKDIRFLIQAGLSGIPCMLLMTGHHLFPTPIVENLAGAWCVSIAPPIYLWFNREIRSDWMELIGLKKANEWLKTSTFVRKMIYRNSNNVRDISANRIGETGRV</sequence>
<accession>A0A914DID0</accession>
<evidence type="ECO:0000256" key="1">
    <source>
        <dbReference type="SAM" id="Phobius"/>
    </source>
</evidence>
<keyword evidence="1" id="KW-0812">Transmembrane</keyword>
<feature type="transmembrane region" description="Helical" evidence="1">
    <location>
        <begin position="6"/>
        <end position="34"/>
    </location>
</feature>
<keyword evidence="1" id="KW-0472">Membrane</keyword>
<feature type="transmembrane region" description="Helical" evidence="1">
    <location>
        <begin position="55"/>
        <end position="74"/>
    </location>
</feature>